<sequence>MPPALPADVIQQLESALKFQNLGQYNVSGADARHLPDKRAASKTDNNSNRVLVDTASAMNNLACCLSQDQSDSASKSSDSAYLLFKHARQVYVDAFGPAHPRVGLISRNLDRIQAFEFVAKPVKSSSSKSSKSGGKKKKKGAK</sequence>
<reference evidence="2" key="2">
    <citation type="submission" date="2015-06" db="UniProtKB">
        <authorList>
            <consortium name="EnsemblProtists"/>
        </authorList>
    </citation>
    <scope>IDENTIFICATION</scope>
    <source>
        <strain evidence="2">Pr102</strain>
    </source>
</reference>
<feature type="compositionally biased region" description="Low complexity" evidence="1">
    <location>
        <begin position="124"/>
        <end position="133"/>
    </location>
</feature>
<reference evidence="3" key="1">
    <citation type="journal article" date="2006" name="Science">
        <title>Phytophthora genome sequences uncover evolutionary origins and mechanisms of pathogenesis.</title>
        <authorList>
            <person name="Tyler B.M."/>
            <person name="Tripathy S."/>
            <person name="Zhang X."/>
            <person name="Dehal P."/>
            <person name="Jiang R.H."/>
            <person name="Aerts A."/>
            <person name="Arredondo F.D."/>
            <person name="Baxter L."/>
            <person name="Bensasson D."/>
            <person name="Beynon J.L."/>
            <person name="Chapman J."/>
            <person name="Damasceno C.M."/>
            <person name="Dorrance A.E."/>
            <person name="Dou D."/>
            <person name="Dickerman A.W."/>
            <person name="Dubchak I.L."/>
            <person name="Garbelotto M."/>
            <person name="Gijzen M."/>
            <person name="Gordon S.G."/>
            <person name="Govers F."/>
            <person name="Grunwald N.J."/>
            <person name="Huang W."/>
            <person name="Ivors K.L."/>
            <person name="Jones R.W."/>
            <person name="Kamoun S."/>
            <person name="Krampis K."/>
            <person name="Lamour K.H."/>
            <person name="Lee M.K."/>
            <person name="McDonald W.H."/>
            <person name="Medina M."/>
            <person name="Meijer H.J."/>
            <person name="Nordberg E.K."/>
            <person name="Maclean D.J."/>
            <person name="Ospina-Giraldo M.D."/>
            <person name="Morris P.F."/>
            <person name="Phuntumart V."/>
            <person name="Putnam N.H."/>
            <person name="Rash S."/>
            <person name="Rose J.K."/>
            <person name="Sakihama Y."/>
            <person name="Salamov A.A."/>
            <person name="Savidor A."/>
            <person name="Scheuring C.F."/>
            <person name="Smith B.M."/>
            <person name="Sobral B.W."/>
            <person name="Terry A."/>
            <person name="Torto-Alalibo T.A."/>
            <person name="Win J."/>
            <person name="Xu Z."/>
            <person name="Zhang H."/>
            <person name="Grigoriev I.V."/>
            <person name="Rokhsar D.S."/>
            <person name="Boore J.L."/>
        </authorList>
    </citation>
    <scope>NUCLEOTIDE SEQUENCE [LARGE SCALE GENOMIC DNA]</scope>
    <source>
        <strain evidence="3">Pr102</strain>
    </source>
</reference>
<dbReference type="EMBL" id="DS566044">
    <property type="status" value="NOT_ANNOTATED_CDS"/>
    <property type="molecule type" value="Genomic_DNA"/>
</dbReference>
<dbReference type="EnsemblProtists" id="Phyra95651">
    <property type="protein sequence ID" value="Phyra95651"/>
    <property type="gene ID" value="Phyra95651"/>
</dbReference>
<dbReference type="eggNOG" id="ENOG502S1ZW">
    <property type="taxonomic scope" value="Eukaryota"/>
</dbReference>
<dbReference type="HOGENOM" id="CLU_1809997_0_0_1"/>
<organism evidence="2 3">
    <name type="scientific">Phytophthora ramorum</name>
    <name type="common">Sudden oak death agent</name>
    <dbReference type="NCBI Taxonomy" id="164328"/>
    <lineage>
        <taxon>Eukaryota</taxon>
        <taxon>Sar</taxon>
        <taxon>Stramenopiles</taxon>
        <taxon>Oomycota</taxon>
        <taxon>Peronosporomycetes</taxon>
        <taxon>Peronosporales</taxon>
        <taxon>Peronosporaceae</taxon>
        <taxon>Phytophthora</taxon>
    </lineage>
</organism>
<keyword evidence="3" id="KW-1185">Reference proteome</keyword>
<feature type="region of interest" description="Disordered" evidence="1">
    <location>
        <begin position="121"/>
        <end position="143"/>
    </location>
</feature>
<dbReference type="Proteomes" id="UP000005238">
    <property type="component" value="Unassembled WGS sequence"/>
</dbReference>
<dbReference type="AlphaFoldDB" id="H3HCZ9"/>
<feature type="compositionally biased region" description="Basic residues" evidence="1">
    <location>
        <begin position="134"/>
        <end position="143"/>
    </location>
</feature>
<name>H3HCZ9_PHYRM</name>
<protein>
    <submittedName>
        <fullName evidence="2">Uncharacterized protein</fullName>
    </submittedName>
</protein>
<evidence type="ECO:0000313" key="2">
    <source>
        <dbReference type="EnsemblProtists" id="Phyra95651"/>
    </source>
</evidence>
<accession>H3HCZ9</accession>
<evidence type="ECO:0000313" key="3">
    <source>
        <dbReference type="Proteomes" id="UP000005238"/>
    </source>
</evidence>
<dbReference type="STRING" id="164328.H3HCZ9"/>
<dbReference type="InParanoid" id="H3HCZ9"/>
<proteinExistence type="predicted"/>
<evidence type="ECO:0000256" key="1">
    <source>
        <dbReference type="SAM" id="MobiDB-lite"/>
    </source>
</evidence>